<protein>
    <submittedName>
        <fullName evidence="1">Uncharacterized protein</fullName>
    </submittedName>
</protein>
<name>A0ACC1NBV4_9APHY</name>
<dbReference type="Proteomes" id="UP001144978">
    <property type="component" value="Unassembled WGS sequence"/>
</dbReference>
<organism evidence="1 2">
    <name type="scientific">Trametes sanguinea</name>
    <dbReference type="NCBI Taxonomy" id="158606"/>
    <lineage>
        <taxon>Eukaryota</taxon>
        <taxon>Fungi</taxon>
        <taxon>Dikarya</taxon>
        <taxon>Basidiomycota</taxon>
        <taxon>Agaricomycotina</taxon>
        <taxon>Agaricomycetes</taxon>
        <taxon>Polyporales</taxon>
        <taxon>Polyporaceae</taxon>
        <taxon>Trametes</taxon>
    </lineage>
</organism>
<proteinExistence type="predicted"/>
<sequence length="158" mass="17421">MTLLTRFDTLPDISGNSQVSDDCLDPKGFGRKLSRSGTELFEEALKIFEGINSPSGKSNEPPLEKIVEELAPHWEACADDEDMPDESGPSFTQPETNTLQKSPVNTSLRARTESFASFSQRAEYNFPRGSFSQPPDLLPLPSALETRSSAQTFPPLVR</sequence>
<accession>A0ACC1NBV4</accession>
<comment type="caution">
    <text evidence="1">The sequence shown here is derived from an EMBL/GenBank/DDBJ whole genome shotgun (WGS) entry which is preliminary data.</text>
</comment>
<reference evidence="1" key="1">
    <citation type="submission" date="2022-08" db="EMBL/GenBank/DDBJ databases">
        <title>Genome Sequence of Pycnoporus sanguineus.</title>
        <authorList>
            <person name="Buettner E."/>
        </authorList>
    </citation>
    <scope>NUCLEOTIDE SEQUENCE</scope>
    <source>
        <strain evidence="1">CG-C14</strain>
    </source>
</reference>
<keyword evidence="2" id="KW-1185">Reference proteome</keyword>
<evidence type="ECO:0000313" key="1">
    <source>
        <dbReference type="EMBL" id="KAJ2976544.1"/>
    </source>
</evidence>
<gene>
    <name evidence="1" type="ORF">NUW54_g11549</name>
</gene>
<evidence type="ECO:0000313" key="2">
    <source>
        <dbReference type="Proteomes" id="UP001144978"/>
    </source>
</evidence>
<dbReference type="EMBL" id="JANSHE010004554">
    <property type="protein sequence ID" value="KAJ2976544.1"/>
    <property type="molecule type" value="Genomic_DNA"/>
</dbReference>